<dbReference type="InterPro" id="IPR000014">
    <property type="entry name" value="PAS"/>
</dbReference>
<feature type="domain" description="HAMP" evidence="9">
    <location>
        <begin position="351"/>
        <end position="403"/>
    </location>
</feature>
<dbReference type="PANTHER" id="PTHR43531:SF14">
    <property type="entry name" value="METHYL-ACCEPTING CHEMOTAXIS PROTEIN I-RELATED"/>
    <property type="match status" value="1"/>
</dbReference>
<dbReference type="Pfam" id="PF00672">
    <property type="entry name" value="HAMP"/>
    <property type="match status" value="1"/>
</dbReference>
<keyword evidence="7" id="KW-1133">Transmembrane helix</keyword>
<dbReference type="InterPro" id="IPR035965">
    <property type="entry name" value="PAS-like_dom_sf"/>
</dbReference>
<keyword evidence="6" id="KW-0175">Coiled coil</keyword>
<dbReference type="SMART" id="SM00283">
    <property type="entry name" value="MA"/>
    <property type="match status" value="1"/>
</dbReference>
<evidence type="ECO:0000313" key="10">
    <source>
        <dbReference type="EMBL" id="EIJ41635.1"/>
    </source>
</evidence>
<dbReference type="GO" id="GO:0004888">
    <property type="term" value="F:transmembrane signaling receptor activity"/>
    <property type="evidence" value="ECO:0007669"/>
    <property type="project" value="InterPro"/>
</dbReference>
<feature type="domain" description="HAMP" evidence="9">
    <location>
        <begin position="579"/>
        <end position="625"/>
    </location>
</feature>
<dbReference type="InterPro" id="IPR004089">
    <property type="entry name" value="MCPsignal_dom"/>
</dbReference>
<organism evidence="10 11">
    <name type="scientific">Beggiatoa alba B18LD</name>
    <dbReference type="NCBI Taxonomy" id="395493"/>
    <lineage>
        <taxon>Bacteria</taxon>
        <taxon>Pseudomonadati</taxon>
        <taxon>Pseudomonadota</taxon>
        <taxon>Gammaproteobacteria</taxon>
        <taxon>Thiotrichales</taxon>
        <taxon>Thiotrichaceae</taxon>
        <taxon>Beggiatoa</taxon>
    </lineage>
</organism>
<dbReference type="CDD" id="cd11386">
    <property type="entry name" value="MCP_signal"/>
    <property type="match status" value="1"/>
</dbReference>
<evidence type="ECO:0000256" key="2">
    <source>
        <dbReference type="ARBA" id="ARBA00022481"/>
    </source>
</evidence>
<dbReference type="Pfam" id="PF18947">
    <property type="entry name" value="HAMP_2"/>
    <property type="match status" value="1"/>
</dbReference>
<dbReference type="FunFam" id="1.10.287.950:FF:000001">
    <property type="entry name" value="Methyl-accepting chemotaxis sensory transducer"/>
    <property type="match status" value="1"/>
</dbReference>
<dbReference type="Gene3D" id="3.30.450.20">
    <property type="entry name" value="PAS domain"/>
    <property type="match status" value="3"/>
</dbReference>
<dbReference type="Pfam" id="PF13188">
    <property type="entry name" value="PAS_8"/>
    <property type="match status" value="1"/>
</dbReference>
<evidence type="ECO:0000259" key="9">
    <source>
        <dbReference type="PROSITE" id="PS50885"/>
    </source>
</evidence>
<dbReference type="PROSITE" id="PS50111">
    <property type="entry name" value="CHEMOTAXIS_TRANSDUC_2"/>
    <property type="match status" value="1"/>
</dbReference>
<sequence>MMKWFRNLTISTKLIFFVVLLIGASLGGISLISGYQVQQLSEEQTAVIARETAYHYATLMQVQLEKNLNQIRVLARLIETLQQGQTGINREQVNALLKNTLQSEAELVGIYAAFEPNAFDGNDKPFSNVLGNSATGRFLPYWLRNEKNELVMRSLTLEQPLETAEFYSVPKNKRHEFITEPYLYTNPITKQSEFITALSVPLFNQNQVFIGVIGVFVPLQSLQDTVQELTVEGSNTAYVTVYSSAGIVVASKNGENFGKPIREVTFSEVYIQAVLKNKAFMLYRFSKLLQEMILSYGAEIHIGQTQITWVVSINIPMSELFKPLIRLYVVSAIVGITTLLLALLLIYWLANEIATPLHKAVKISQAIAVGRLDNEIEPKSTDETGQLLQAFKIMQTQLHQKIVEDKHIADEALRINEALDNVSTGVLIADNNYRIIYVNNAAQRFFKQNETTLKQFLPSFNANAVVGQLIDIYHKNPTKQRQILANMTQGYAQDIRIGSMTASLNINIVINKSGEKLGWVLEWRDRTTEVMMEEELKTVVSAASTGQFDKRIQLTDKNGFFRNIGETLNQALHYNQQMISELIRVFSAVAQGDLTQQIQRDYAGDLQLLKTDVNATIQQLIQVMYQIQQSADTVSAASQTISAGNQNLSQRTEQQAAALEETAASIEEITGTIQQNAENAQRAKLLATEAQNAAQQGGAVMQTAIKTMQQINQSSKQISDIISVIDEIAFQTNLLALNAAVEAARAGEHGRGFAVVATEVRNLAQRSAIAAKEIKQLIQQSVQQIEEGTTRVNESGKMLERIVISVSHVNNIVAEISAACLEQASGIQQINKAIAQMDEMTQQNAVLVEEATTASAEMQNQATDLKNSIAFFKTL</sequence>
<keyword evidence="11" id="KW-1185">Reference proteome</keyword>
<dbReference type="AlphaFoldDB" id="I3CDE2"/>
<dbReference type="CDD" id="cd06225">
    <property type="entry name" value="HAMP"/>
    <property type="match status" value="1"/>
</dbReference>
<dbReference type="CDD" id="cd12913">
    <property type="entry name" value="PDC1_MCP_like"/>
    <property type="match status" value="1"/>
</dbReference>
<dbReference type="PANTHER" id="PTHR43531">
    <property type="entry name" value="PROTEIN ICFG"/>
    <property type="match status" value="1"/>
</dbReference>
<dbReference type="RefSeq" id="WP_002683733.1">
    <property type="nucleotide sequence ID" value="NZ_JH600070.1"/>
</dbReference>
<dbReference type="EMBL" id="JH600070">
    <property type="protein sequence ID" value="EIJ41635.1"/>
    <property type="molecule type" value="Genomic_DNA"/>
</dbReference>
<name>I3CDE2_9GAMM</name>
<evidence type="ECO:0000256" key="6">
    <source>
        <dbReference type="SAM" id="Coils"/>
    </source>
</evidence>
<dbReference type="GO" id="GO:0005886">
    <property type="term" value="C:plasma membrane"/>
    <property type="evidence" value="ECO:0007669"/>
    <property type="project" value="TreeGrafter"/>
</dbReference>
<dbReference type="STRING" id="395493.BegalDRAFT_0723"/>
<dbReference type="SUPFAM" id="SSF58104">
    <property type="entry name" value="Methyl-accepting chemotaxis protein (MCP) signaling domain"/>
    <property type="match status" value="1"/>
</dbReference>
<evidence type="ECO:0000259" key="8">
    <source>
        <dbReference type="PROSITE" id="PS50111"/>
    </source>
</evidence>
<dbReference type="Gene3D" id="1.10.287.950">
    <property type="entry name" value="Methyl-accepting chemotaxis protein"/>
    <property type="match status" value="1"/>
</dbReference>
<reference evidence="10 11" key="1">
    <citation type="submission" date="2011-11" db="EMBL/GenBank/DDBJ databases">
        <title>Improved High-Quality Draft sequence of Beggiatoa alba B18lD.</title>
        <authorList>
            <consortium name="US DOE Joint Genome Institute"/>
            <person name="Lucas S."/>
            <person name="Han J."/>
            <person name="Lapidus A."/>
            <person name="Cheng J.-F."/>
            <person name="Goodwin L."/>
            <person name="Pitluck S."/>
            <person name="Peters L."/>
            <person name="Mikhailova N."/>
            <person name="Held B."/>
            <person name="Detter J.C."/>
            <person name="Han C."/>
            <person name="Tapia R."/>
            <person name="Land M."/>
            <person name="Hauser L."/>
            <person name="Kyrpides N."/>
            <person name="Ivanova N."/>
            <person name="Pagani I."/>
            <person name="Samuel K."/>
            <person name="Teske A."/>
            <person name="Mueller J."/>
            <person name="Woyke T."/>
        </authorList>
    </citation>
    <scope>NUCLEOTIDE SEQUENCE [LARGE SCALE GENOMIC DNA]</scope>
    <source>
        <strain evidence="10 11">B18LD</strain>
    </source>
</reference>
<proteinExistence type="inferred from homology"/>
<evidence type="ECO:0000256" key="5">
    <source>
        <dbReference type="PROSITE-ProRule" id="PRU00284"/>
    </source>
</evidence>
<keyword evidence="7" id="KW-0472">Membrane</keyword>
<comment type="subcellular location">
    <subcellularLocation>
        <location evidence="1">Membrane</location>
    </subcellularLocation>
</comment>
<dbReference type="SMART" id="SM00304">
    <property type="entry name" value="HAMP"/>
    <property type="match status" value="2"/>
</dbReference>
<feature type="transmembrane region" description="Helical" evidence="7">
    <location>
        <begin position="327"/>
        <end position="350"/>
    </location>
</feature>
<evidence type="ECO:0000256" key="1">
    <source>
        <dbReference type="ARBA" id="ARBA00004370"/>
    </source>
</evidence>
<evidence type="ECO:0000256" key="7">
    <source>
        <dbReference type="SAM" id="Phobius"/>
    </source>
</evidence>
<dbReference type="SUPFAM" id="SSF55785">
    <property type="entry name" value="PYP-like sensor domain (PAS domain)"/>
    <property type="match status" value="1"/>
</dbReference>
<dbReference type="InterPro" id="IPR003660">
    <property type="entry name" value="HAMP_dom"/>
</dbReference>
<evidence type="ECO:0000313" key="11">
    <source>
        <dbReference type="Proteomes" id="UP000005744"/>
    </source>
</evidence>
<dbReference type="PROSITE" id="PS50885">
    <property type="entry name" value="HAMP"/>
    <property type="match status" value="2"/>
</dbReference>
<evidence type="ECO:0000256" key="3">
    <source>
        <dbReference type="ARBA" id="ARBA00023224"/>
    </source>
</evidence>
<dbReference type="Pfam" id="PF00015">
    <property type="entry name" value="MCPsignal"/>
    <property type="match status" value="1"/>
</dbReference>
<feature type="domain" description="Methyl-accepting transducer" evidence="8">
    <location>
        <begin position="630"/>
        <end position="859"/>
    </location>
</feature>
<dbReference type="Proteomes" id="UP000005744">
    <property type="component" value="Unassembled WGS sequence"/>
</dbReference>
<dbReference type="Gene3D" id="6.10.340.10">
    <property type="match status" value="1"/>
</dbReference>
<comment type="similarity">
    <text evidence="4">Belongs to the methyl-accepting chemotaxis (MCP) protein family.</text>
</comment>
<dbReference type="GO" id="GO:0007165">
    <property type="term" value="P:signal transduction"/>
    <property type="evidence" value="ECO:0007669"/>
    <property type="project" value="UniProtKB-KW"/>
</dbReference>
<keyword evidence="2" id="KW-0488">Methylation</keyword>
<dbReference type="InterPro" id="IPR051310">
    <property type="entry name" value="MCP_chemotaxis"/>
</dbReference>
<dbReference type="InterPro" id="IPR004090">
    <property type="entry name" value="Chemotax_Me-accpt_rcpt"/>
</dbReference>
<dbReference type="eggNOG" id="COG0840">
    <property type="taxonomic scope" value="Bacteria"/>
</dbReference>
<feature type="coiled-coil region" evidence="6">
    <location>
        <begin position="830"/>
        <end position="868"/>
    </location>
</feature>
<dbReference type="GO" id="GO:0006935">
    <property type="term" value="P:chemotaxis"/>
    <property type="evidence" value="ECO:0007669"/>
    <property type="project" value="UniProtKB-KW"/>
</dbReference>
<dbReference type="SUPFAM" id="SSF158472">
    <property type="entry name" value="HAMP domain-like"/>
    <property type="match status" value="1"/>
</dbReference>
<dbReference type="PRINTS" id="PR00260">
    <property type="entry name" value="CHEMTRNSDUCR"/>
</dbReference>
<keyword evidence="7" id="KW-0812">Transmembrane</keyword>
<keyword evidence="3 5" id="KW-0807">Transducer</keyword>
<evidence type="ECO:0000256" key="4">
    <source>
        <dbReference type="ARBA" id="ARBA00029447"/>
    </source>
</evidence>
<accession>I3CDE2</accession>
<protein>
    <submittedName>
        <fullName evidence="10">Methyl-accepting chemotaxis protein</fullName>
    </submittedName>
</protein>
<gene>
    <name evidence="10" type="ORF">BegalDRAFT_0723</name>
</gene>
<dbReference type="Pfam" id="PF22673">
    <property type="entry name" value="MCP-like_PDC_1"/>
    <property type="match status" value="1"/>
</dbReference>
<dbReference type="HOGENOM" id="CLU_000445_107_12_6"/>